<dbReference type="InterPro" id="IPR033749">
    <property type="entry name" value="Polyprenyl_synt_CS"/>
</dbReference>
<keyword evidence="6" id="KW-0414">Isoprene biosynthesis</keyword>
<dbReference type="PANTHER" id="PTHR43281:SF1">
    <property type="entry name" value="FARNESYL DIPHOSPHATE SYNTHASE"/>
    <property type="match status" value="1"/>
</dbReference>
<dbReference type="Pfam" id="PF00348">
    <property type="entry name" value="polyprenyl_synt"/>
    <property type="match status" value="1"/>
</dbReference>
<dbReference type="EMBL" id="DTFV01000115">
    <property type="protein sequence ID" value="HGI31169.1"/>
    <property type="molecule type" value="Genomic_DNA"/>
</dbReference>
<dbReference type="AlphaFoldDB" id="A0A7V4DEL0"/>
<protein>
    <submittedName>
        <fullName evidence="8">Polyprenyl synthetase family protein</fullName>
    </submittedName>
</protein>
<evidence type="ECO:0000256" key="1">
    <source>
        <dbReference type="ARBA" id="ARBA00001946"/>
    </source>
</evidence>
<organism evidence="8">
    <name type="scientific">Candidatus Caldatribacterium californiense</name>
    <dbReference type="NCBI Taxonomy" id="1454726"/>
    <lineage>
        <taxon>Bacteria</taxon>
        <taxon>Pseudomonadati</taxon>
        <taxon>Atribacterota</taxon>
        <taxon>Atribacteria</taxon>
        <taxon>Atribacterales</taxon>
        <taxon>Candidatus Caldatribacteriaceae</taxon>
        <taxon>Candidatus Caldatribacterium</taxon>
    </lineage>
</organism>
<comment type="caution">
    <text evidence="8">The sequence shown here is derived from an EMBL/GenBank/DDBJ whole genome shotgun (WGS) entry which is preliminary data.</text>
</comment>
<dbReference type="Gene3D" id="1.10.600.10">
    <property type="entry name" value="Farnesyl Diphosphate Synthase"/>
    <property type="match status" value="1"/>
</dbReference>
<evidence type="ECO:0000256" key="5">
    <source>
        <dbReference type="ARBA" id="ARBA00022842"/>
    </source>
</evidence>
<dbReference type="InterPro" id="IPR008949">
    <property type="entry name" value="Isoprenoid_synthase_dom_sf"/>
</dbReference>
<keyword evidence="4" id="KW-0479">Metal-binding</keyword>
<dbReference type="GO" id="GO:0046872">
    <property type="term" value="F:metal ion binding"/>
    <property type="evidence" value="ECO:0007669"/>
    <property type="project" value="UniProtKB-KW"/>
</dbReference>
<dbReference type="PANTHER" id="PTHR43281">
    <property type="entry name" value="FARNESYL DIPHOSPHATE SYNTHASE"/>
    <property type="match status" value="1"/>
</dbReference>
<reference evidence="8" key="1">
    <citation type="journal article" date="2020" name="mSystems">
        <title>Genome- and Community-Level Interaction Insights into Carbon Utilization and Element Cycling Functions of Hydrothermarchaeota in Hydrothermal Sediment.</title>
        <authorList>
            <person name="Zhou Z."/>
            <person name="Liu Y."/>
            <person name="Xu W."/>
            <person name="Pan J."/>
            <person name="Luo Z.H."/>
            <person name="Li M."/>
        </authorList>
    </citation>
    <scope>NUCLEOTIDE SEQUENCE [LARGE SCALE GENOMIC DNA]</scope>
    <source>
        <strain evidence="8">SpSt-747</strain>
    </source>
</reference>
<dbReference type="PROSITE" id="PS00723">
    <property type="entry name" value="POLYPRENYL_SYNTHASE_1"/>
    <property type="match status" value="1"/>
</dbReference>
<evidence type="ECO:0000256" key="2">
    <source>
        <dbReference type="ARBA" id="ARBA00006706"/>
    </source>
</evidence>
<sequence>MEVEELLARNAELVEEFTKNHLSREGVPSLLWESVIYGATGGKKLRASLLFATAKAYHVGEEEVLPLAAGIEMIHSFSLVHDDLPCMDNDDFRRGKPSLHRAFGEAMGVLAGDALLVEGLRMFTENREFQRAFGTRKTLAVLRVLLRALGNQGMVGGQVLDILYQGKEVSEREILDMYRRKTALFIQAAVLCGGILGSASRREKTLLSRFGLLLGECFQMKDDLLDVTQESARLGKTAGKDLVQGKATLVRVKGILETERMMEERFQKACQVLEALPRDFSELLALSRFVITRDR</sequence>
<dbReference type="GO" id="GO:0016114">
    <property type="term" value="P:terpenoid biosynthetic process"/>
    <property type="evidence" value="ECO:0007669"/>
    <property type="project" value="UniProtKB-ARBA"/>
</dbReference>
<comment type="cofactor">
    <cofactor evidence="1">
        <name>Mg(2+)</name>
        <dbReference type="ChEBI" id="CHEBI:18420"/>
    </cofactor>
</comment>
<evidence type="ECO:0000256" key="3">
    <source>
        <dbReference type="ARBA" id="ARBA00022679"/>
    </source>
</evidence>
<comment type="similarity">
    <text evidence="2 7">Belongs to the FPP/GGPP synthase family.</text>
</comment>
<dbReference type="PROSITE" id="PS00444">
    <property type="entry name" value="POLYPRENYL_SYNTHASE_2"/>
    <property type="match status" value="1"/>
</dbReference>
<accession>A0A7V4DEL0</accession>
<dbReference type="SUPFAM" id="SSF48576">
    <property type="entry name" value="Terpenoid synthases"/>
    <property type="match status" value="1"/>
</dbReference>
<keyword evidence="5" id="KW-0460">Magnesium</keyword>
<dbReference type="SFLD" id="SFLDG01017">
    <property type="entry name" value="Polyprenyl_Transferase_Like"/>
    <property type="match status" value="1"/>
</dbReference>
<dbReference type="CDD" id="cd00685">
    <property type="entry name" value="Trans_IPPS_HT"/>
    <property type="match status" value="1"/>
</dbReference>
<evidence type="ECO:0000256" key="6">
    <source>
        <dbReference type="ARBA" id="ARBA00023229"/>
    </source>
</evidence>
<keyword evidence="3 7" id="KW-0808">Transferase</keyword>
<evidence type="ECO:0000256" key="7">
    <source>
        <dbReference type="RuleBase" id="RU004466"/>
    </source>
</evidence>
<dbReference type="FunFam" id="1.10.600.10:FF:000001">
    <property type="entry name" value="Geranylgeranyl diphosphate synthase"/>
    <property type="match status" value="1"/>
</dbReference>
<gene>
    <name evidence="8" type="ORF">ENV30_07705</name>
</gene>
<dbReference type="GO" id="GO:0004659">
    <property type="term" value="F:prenyltransferase activity"/>
    <property type="evidence" value="ECO:0007669"/>
    <property type="project" value="InterPro"/>
</dbReference>
<name>A0A7V4DEL0_9BACT</name>
<evidence type="ECO:0000256" key="4">
    <source>
        <dbReference type="ARBA" id="ARBA00022723"/>
    </source>
</evidence>
<proteinExistence type="inferred from homology"/>
<evidence type="ECO:0000313" key="8">
    <source>
        <dbReference type="EMBL" id="HGI31169.1"/>
    </source>
</evidence>
<dbReference type="InterPro" id="IPR000092">
    <property type="entry name" value="Polyprenyl_synt"/>
</dbReference>
<dbReference type="SFLD" id="SFLDS00005">
    <property type="entry name" value="Isoprenoid_Synthase_Type_I"/>
    <property type="match status" value="1"/>
</dbReference>